<dbReference type="PANTHER" id="PTHR43040:SF1">
    <property type="entry name" value="RIBONUCLEASE D"/>
    <property type="match status" value="1"/>
</dbReference>
<dbReference type="Gene3D" id="3.30.420.10">
    <property type="entry name" value="Ribonuclease H-like superfamily/Ribonuclease H"/>
    <property type="match status" value="1"/>
</dbReference>
<comment type="caution">
    <text evidence="2">The sequence shown here is derived from an EMBL/GenBank/DDBJ whole genome shotgun (WGS) entry which is preliminary data.</text>
</comment>
<protein>
    <submittedName>
        <fullName evidence="2">Ribonuclease H-like domain-containing protein</fullName>
    </submittedName>
</protein>
<organism evidence="2 3">
    <name type="scientific">Parachaetomium inaequale</name>
    <dbReference type="NCBI Taxonomy" id="2588326"/>
    <lineage>
        <taxon>Eukaryota</taxon>
        <taxon>Fungi</taxon>
        <taxon>Dikarya</taxon>
        <taxon>Ascomycota</taxon>
        <taxon>Pezizomycotina</taxon>
        <taxon>Sordariomycetes</taxon>
        <taxon>Sordariomycetidae</taxon>
        <taxon>Sordariales</taxon>
        <taxon>Chaetomiaceae</taxon>
        <taxon>Parachaetomium</taxon>
    </lineage>
</organism>
<dbReference type="InterPro" id="IPR002562">
    <property type="entry name" value="3'-5'_exonuclease_dom"/>
</dbReference>
<keyword evidence="3" id="KW-1185">Reference proteome</keyword>
<dbReference type="PANTHER" id="PTHR43040">
    <property type="entry name" value="RIBONUCLEASE D"/>
    <property type="match status" value="1"/>
</dbReference>
<dbReference type="GO" id="GO:0003676">
    <property type="term" value="F:nucleic acid binding"/>
    <property type="evidence" value="ECO:0007669"/>
    <property type="project" value="InterPro"/>
</dbReference>
<dbReference type="SUPFAM" id="SSF53098">
    <property type="entry name" value="Ribonuclease H-like"/>
    <property type="match status" value="1"/>
</dbReference>
<name>A0AAN6PR72_9PEZI</name>
<dbReference type="AlphaFoldDB" id="A0AAN6PR72"/>
<reference evidence="3" key="1">
    <citation type="journal article" date="2023" name="Mol. Phylogenet. Evol.">
        <title>Genome-scale phylogeny and comparative genomics of the fungal order Sordariales.</title>
        <authorList>
            <person name="Hensen N."/>
            <person name="Bonometti L."/>
            <person name="Westerberg I."/>
            <person name="Brannstrom I.O."/>
            <person name="Guillou S."/>
            <person name="Cros-Aarteil S."/>
            <person name="Calhoun S."/>
            <person name="Haridas S."/>
            <person name="Kuo A."/>
            <person name="Mondo S."/>
            <person name="Pangilinan J."/>
            <person name="Riley R."/>
            <person name="LaButti K."/>
            <person name="Andreopoulos B."/>
            <person name="Lipzen A."/>
            <person name="Chen C."/>
            <person name="Yan M."/>
            <person name="Daum C."/>
            <person name="Ng V."/>
            <person name="Clum A."/>
            <person name="Steindorff A."/>
            <person name="Ohm R.A."/>
            <person name="Martin F."/>
            <person name="Silar P."/>
            <person name="Natvig D.O."/>
            <person name="Lalanne C."/>
            <person name="Gautier V."/>
            <person name="Ament-Velasquez S.L."/>
            <person name="Kruys A."/>
            <person name="Hutchinson M.I."/>
            <person name="Powell A.J."/>
            <person name="Barry K."/>
            <person name="Miller A.N."/>
            <person name="Grigoriev I.V."/>
            <person name="Debuchy R."/>
            <person name="Gladieux P."/>
            <person name="Hiltunen Thoren M."/>
            <person name="Johannesson H."/>
        </authorList>
    </citation>
    <scope>NUCLEOTIDE SEQUENCE [LARGE SCALE GENOMIC DNA]</scope>
    <source>
        <strain evidence="3">CBS 284.82</strain>
    </source>
</reference>
<proteinExistence type="predicted"/>
<dbReference type="InterPro" id="IPR012337">
    <property type="entry name" value="RNaseH-like_sf"/>
</dbReference>
<dbReference type="GO" id="GO:0006139">
    <property type="term" value="P:nucleobase-containing compound metabolic process"/>
    <property type="evidence" value="ECO:0007669"/>
    <property type="project" value="InterPro"/>
</dbReference>
<dbReference type="GO" id="GO:0008408">
    <property type="term" value="F:3'-5' exonuclease activity"/>
    <property type="evidence" value="ECO:0007669"/>
    <property type="project" value="InterPro"/>
</dbReference>
<gene>
    <name evidence="2" type="ORF">C8A01DRAFT_11997</name>
</gene>
<sequence>MATPASSGLIDTATAMSALVDVLDGQPTSPPSLYMDVEGVNLSRHGTISILQVHVLPLRQTYLVDVHTLGDTAFLAASLTTGRTFKDILESTTVPKVFFDVRNDSDALYGNFQIRLAGIQDLQLMELATRSFPRRFVSGLAKCIEQAGLLSVVERRTWAATKERGRKLFAPELGGSYRVFNERPLPEEVRLYCVQDVHFLPRLWAHYAAKLTRTWEDKVREASRDRVALSQSPGFNGKGRHMAVAPAGWTLL</sequence>
<evidence type="ECO:0000313" key="3">
    <source>
        <dbReference type="Proteomes" id="UP001303115"/>
    </source>
</evidence>
<feature type="domain" description="3'-5' exonuclease" evidence="1">
    <location>
        <begin position="10"/>
        <end position="206"/>
    </location>
</feature>
<dbReference type="EMBL" id="MU854317">
    <property type="protein sequence ID" value="KAK4044745.1"/>
    <property type="molecule type" value="Genomic_DNA"/>
</dbReference>
<accession>A0AAN6PR72</accession>
<evidence type="ECO:0000259" key="1">
    <source>
        <dbReference type="Pfam" id="PF01612"/>
    </source>
</evidence>
<dbReference type="Pfam" id="PF01612">
    <property type="entry name" value="DNA_pol_A_exo1"/>
    <property type="match status" value="1"/>
</dbReference>
<dbReference type="Proteomes" id="UP001303115">
    <property type="component" value="Unassembled WGS sequence"/>
</dbReference>
<dbReference type="InterPro" id="IPR036397">
    <property type="entry name" value="RNaseH_sf"/>
</dbReference>
<evidence type="ECO:0000313" key="2">
    <source>
        <dbReference type="EMBL" id="KAK4044745.1"/>
    </source>
</evidence>